<reference evidence="2 4" key="2">
    <citation type="submission" date="2020-07" db="EMBL/GenBank/DDBJ databases">
        <title>Mycobacterium kansasii (former subtype) with zoonotic potential isolated from diseased indoor pet cat, Japan.</title>
        <authorList>
            <person name="Fukano H."/>
            <person name="Terazono T."/>
            <person name="Hoshino Y."/>
        </authorList>
    </citation>
    <scope>NUCLEOTIDE SEQUENCE [LARGE SCALE GENOMIC DNA]</scope>
    <source>
        <strain evidence="2 4">Kuro-I</strain>
    </source>
</reference>
<keyword evidence="4" id="KW-1185">Reference proteome</keyword>
<reference evidence="3" key="1">
    <citation type="submission" date="2019-05" db="EMBL/GenBank/DDBJ databases">
        <authorList>
            <person name="Naeem R."/>
            <person name="Antony C."/>
            <person name="Guan Q."/>
        </authorList>
    </citation>
    <scope>NUCLEOTIDE SEQUENCE</scope>
    <source>
        <strain evidence="3">3</strain>
    </source>
</reference>
<evidence type="ECO:0000313" key="3">
    <source>
        <dbReference type="EMBL" id="VTP05136.1"/>
    </source>
</evidence>
<evidence type="ECO:0000313" key="4">
    <source>
        <dbReference type="Proteomes" id="UP000516380"/>
    </source>
</evidence>
<feature type="region of interest" description="Disordered" evidence="1">
    <location>
        <begin position="82"/>
        <end position="144"/>
    </location>
</feature>
<proteinExistence type="predicted"/>
<sequence>MTIAGAETALSQAIVTARYFVTPVIVLTESAQGIAVNVFERLGGQHLARTGSGAVVLVAPVAFEADDADDADDHRDCAVLRRTRDESQSGPQRHPIPNQMPCDGAVESNATPAAHQSAPTTKEDPVKKSRAATKRCPTRHPLTH</sequence>
<evidence type="ECO:0000313" key="2">
    <source>
        <dbReference type="EMBL" id="BCI86426.1"/>
    </source>
</evidence>
<dbReference type="AlphaFoldDB" id="A0A653F7V9"/>
<dbReference type="EMBL" id="LR589385">
    <property type="protein sequence ID" value="VTP05136.1"/>
    <property type="molecule type" value="Genomic_DNA"/>
</dbReference>
<gene>
    <name evidence="3" type="ORF">BIN_B_04978</name>
    <name evidence="2" type="ORF">NIIDMKKI_16320</name>
</gene>
<name>A0A653F7V9_MYCKA</name>
<organism evidence="3">
    <name type="scientific">Mycobacterium kansasii</name>
    <dbReference type="NCBI Taxonomy" id="1768"/>
    <lineage>
        <taxon>Bacteria</taxon>
        <taxon>Bacillati</taxon>
        <taxon>Actinomycetota</taxon>
        <taxon>Actinomycetes</taxon>
        <taxon>Mycobacteriales</taxon>
        <taxon>Mycobacteriaceae</taxon>
        <taxon>Mycobacterium</taxon>
    </lineage>
</organism>
<accession>A0A653F7V9</accession>
<evidence type="ECO:0000256" key="1">
    <source>
        <dbReference type="SAM" id="MobiDB-lite"/>
    </source>
</evidence>
<feature type="compositionally biased region" description="Basic residues" evidence="1">
    <location>
        <begin position="128"/>
        <end position="144"/>
    </location>
</feature>
<dbReference type="EMBL" id="AP023343">
    <property type="protein sequence ID" value="BCI86426.1"/>
    <property type="molecule type" value="Genomic_DNA"/>
</dbReference>
<dbReference type="Proteomes" id="UP000516380">
    <property type="component" value="Chromosome"/>
</dbReference>
<protein>
    <submittedName>
        <fullName evidence="3">Uncharacterized protein</fullName>
    </submittedName>
</protein>